<feature type="transmembrane region" description="Helical" evidence="1">
    <location>
        <begin position="107"/>
        <end position="124"/>
    </location>
</feature>
<feature type="transmembrane region" description="Helical" evidence="1">
    <location>
        <begin position="84"/>
        <end position="101"/>
    </location>
</feature>
<protein>
    <submittedName>
        <fullName evidence="2">Uncharacterized protein</fullName>
    </submittedName>
</protein>
<evidence type="ECO:0000256" key="1">
    <source>
        <dbReference type="SAM" id="Phobius"/>
    </source>
</evidence>
<proteinExistence type="predicted"/>
<evidence type="ECO:0000313" key="3">
    <source>
        <dbReference type="Proteomes" id="UP001168167"/>
    </source>
</evidence>
<keyword evidence="1" id="KW-0472">Membrane</keyword>
<sequence>MSARRPLVAVGFRIGIFLGDAVLLTQLIGICALTIWWLDAQKDWAGFGVIGGAAAGLAAYFLFVLFGLLSLWRQPFVFWQTLHPLNLTLAMLATTLNSTFFKKQPSVIALFALFIAGWFIGTLLKQRLPHHPRLWIILCFILLASRKAIPWEYAEIWSSGLAGFIFYIWWWRFFRGSRWNFFTKTVRQAQS</sequence>
<feature type="transmembrane region" description="Helical" evidence="1">
    <location>
        <begin position="12"/>
        <end position="38"/>
    </location>
</feature>
<keyword evidence="1" id="KW-0812">Transmembrane</keyword>
<feature type="transmembrane region" description="Helical" evidence="1">
    <location>
        <begin position="44"/>
        <end position="72"/>
    </location>
</feature>
<evidence type="ECO:0000313" key="2">
    <source>
        <dbReference type="EMBL" id="MDM5146971.1"/>
    </source>
</evidence>
<dbReference type="EMBL" id="JANQAO010000001">
    <property type="protein sequence ID" value="MDM5146971.1"/>
    <property type="molecule type" value="Genomic_DNA"/>
</dbReference>
<name>A0ABT7QJZ1_9GAMM</name>
<comment type="caution">
    <text evidence="2">The sequence shown here is derived from an EMBL/GenBank/DDBJ whole genome shotgun (WGS) entry which is preliminary data.</text>
</comment>
<gene>
    <name evidence="2" type="ORF">NQX30_01030</name>
</gene>
<reference evidence="2" key="2">
    <citation type="journal article" date="2023" name="Microbiome">
        <title>Synthase-selected sorting approach identifies a beta-lactone synthase in a nudibranch symbiotic bacterium.</title>
        <authorList>
            <person name="Dzunkova M."/>
            <person name="La Clair J.J."/>
            <person name="Tyml T."/>
            <person name="Doud D."/>
            <person name="Schulz F."/>
            <person name="Piquer-Esteban S."/>
            <person name="Porcel Sanchis D."/>
            <person name="Osborn A."/>
            <person name="Robinson D."/>
            <person name="Louie K.B."/>
            <person name="Bowen B.P."/>
            <person name="Bowers R.M."/>
            <person name="Lee J."/>
            <person name="Arnau V."/>
            <person name="Diaz-Villanueva W."/>
            <person name="Stepanauskas R."/>
            <person name="Gosliner T."/>
            <person name="Date S.V."/>
            <person name="Northen T.R."/>
            <person name="Cheng J.F."/>
            <person name="Burkart M.D."/>
            <person name="Woyke T."/>
        </authorList>
    </citation>
    <scope>NUCLEOTIDE SEQUENCE</scope>
    <source>
        <strain evidence="2">Df01</strain>
    </source>
</reference>
<organism evidence="2 3">
    <name type="scientific">Candidatus Doriopsillibacter californiensis</name>
    <dbReference type="NCBI Taxonomy" id="2970740"/>
    <lineage>
        <taxon>Bacteria</taxon>
        <taxon>Pseudomonadati</taxon>
        <taxon>Pseudomonadota</taxon>
        <taxon>Gammaproteobacteria</taxon>
        <taxon>Candidatus Tethybacterales</taxon>
        <taxon>Candidatus Persebacteraceae</taxon>
        <taxon>Candidatus Doriopsillibacter</taxon>
    </lineage>
</organism>
<keyword evidence="1" id="KW-1133">Transmembrane helix</keyword>
<reference evidence="2" key="1">
    <citation type="submission" date="2022-08" db="EMBL/GenBank/DDBJ databases">
        <authorList>
            <person name="Dzunkova M."/>
            <person name="La Clair J."/>
            <person name="Tyml T."/>
            <person name="Doud D."/>
            <person name="Schulz F."/>
            <person name="Piquer S."/>
            <person name="Porcel Sanchis D."/>
            <person name="Osborn A."/>
            <person name="Robinson D."/>
            <person name="Louie K.B."/>
            <person name="Bowen B.P."/>
            <person name="Bowers R."/>
            <person name="Lee J."/>
            <person name="Arnau Llombart V."/>
            <person name="Diaz Villanueva W."/>
            <person name="Gosliner T."/>
            <person name="Northen T."/>
            <person name="Cheng J.-F."/>
            <person name="Burkart M.D."/>
            <person name="Woyke T."/>
        </authorList>
    </citation>
    <scope>NUCLEOTIDE SEQUENCE</scope>
    <source>
        <strain evidence="2">Df01</strain>
    </source>
</reference>
<keyword evidence="3" id="KW-1185">Reference proteome</keyword>
<feature type="transmembrane region" description="Helical" evidence="1">
    <location>
        <begin position="156"/>
        <end position="174"/>
    </location>
</feature>
<accession>A0ABT7QJZ1</accession>
<dbReference type="Proteomes" id="UP001168167">
    <property type="component" value="Unassembled WGS sequence"/>
</dbReference>